<proteinExistence type="predicted"/>
<dbReference type="InterPro" id="IPR013324">
    <property type="entry name" value="RNA_pol_sigma_r3/r4-like"/>
</dbReference>
<dbReference type="AlphaFoldDB" id="A0A656CBQ8"/>
<accession>A0A656CBQ8</accession>
<comment type="caution">
    <text evidence="2">The sequence shown here is derived from an EMBL/GenBank/DDBJ whole genome shotgun (WGS) entry which is preliminary data.</text>
</comment>
<organism evidence="2 3">
    <name type="scientific">Flavonifractor plautii</name>
    <name type="common">Fusobacterium plautii</name>
    <dbReference type="NCBI Taxonomy" id="292800"/>
    <lineage>
        <taxon>Bacteria</taxon>
        <taxon>Bacillati</taxon>
        <taxon>Bacillota</taxon>
        <taxon>Clostridia</taxon>
        <taxon>Eubacteriales</taxon>
        <taxon>Oscillospiraceae</taxon>
        <taxon>Flavonifractor</taxon>
    </lineage>
</organism>
<dbReference type="SUPFAM" id="SSF88659">
    <property type="entry name" value="Sigma3 and sigma4 domains of RNA polymerase sigma factors"/>
    <property type="match status" value="1"/>
</dbReference>
<evidence type="ECO:0000313" key="3">
    <source>
        <dbReference type="Proteomes" id="UP000429811"/>
    </source>
</evidence>
<dbReference type="SUPFAM" id="SSF88946">
    <property type="entry name" value="Sigma2 domain of RNA polymerase sigma factors"/>
    <property type="match status" value="1"/>
</dbReference>
<dbReference type="RefSeq" id="WP_055178583.1">
    <property type="nucleotide sequence ID" value="NZ_BAABXT010000001.1"/>
</dbReference>
<dbReference type="InterPro" id="IPR050239">
    <property type="entry name" value="Sigma-70_RNA_pol_init_factors"/>
</dbReference>
<gene>
    <name evidence="2" type="ORF">GKE90_18065</name>
</gene>
<dbReference type="Gene3D" id="1.10.1740.10">
    <property type="match status" value="1"/>
</dbReference>
<dbReference type="Proteomes" id="UP000429811">
    <property type="component" value="Unassembled WGS sequence"/>
</dbReference>
<sequence length="322" mass="36510">MSMYCCDDLCPSNEELALRIQDGDPQAAPLLLSQNEGYLTMLAASYCEQFSQDFLVDDLKQEGALALLDASTRFDPSYGTKLLTYATPAIETAMRDCAAQGSFSLSFPLNRYRQLRQVAFLYAIHEQENAEEDLLTVIQEKLDVSAKVAKRLLEEYRTVFQIESLGERVFDLSCGGDPARAYDRFMRRTLLLQRMGEVLSPRELNLVRCYLGIGQPNEQSMTFQELAIRLNYNGPSGAEKAYKAAIRKLRKQLNGGTYSQWLSIQKAILKARAEAEADSGYYVPPQTTWLDEKELTERFLCEVVSLIHVHEMFSDALEQETE</sequence>
<dbReference type="Pfam" id="PF04542">
    <property type="entry name" value="Sigma70_r2"/>
    <property type="match status" value="1"/>
</dbReference>
<evidence type="ECO:0000313" key="2">
    <source>
        <dbReference type="EMBL" id="MSB50574.1"/>
    </source>
</evidence>
<name>A0A656CBQ8_FLAPL</name>
<dbReference type="EMBL" id="WKPO01000036">
    <property type="protein sequence ID" value="MSB50574.1"/>
    <property type="molecule type" value="Genomic_DNA"/>
</dbReference>
<dbReference type="InterPro" id="IPR013325">
    <property type="entry name" value="RNA_pol_sigma_r2"/>
</dbReference>
<evidence type="ECO:0000259" key="1">
    <source>
        <dbReference type="Pfam" id="PF04542"/>
    </source>
</evidence>
<dbReference type="PANTHER" id="PTHR30603">
    <property type="entry name" value="RNA POLYMERASE SIGMA FACTOR RPO"/>
    <property type="match status" value="1"/>
</dbReference>
<reference evidence="2 3" key="1">
    <citation type="journal article" date="2019" name="Nat. Med.">
        <title>A library of human gut bacterial isolates paired with longitudinal multiomics data enables mechanistic microbiome research.</title>
        <authorList>
            <person name="Poyet M."/>
            <person name="Groussin M."/>
            <person name="Gibbons S.M."/>
            <person name="Avila-Pacheco J."/>
            <person name="Jiang X."/>
            <person name="Kearney S.M."/>
            <person name="Perrotta A.R."/>
            <person name="Berdy B."/>
            <person name="Zhao S."/>
            <person name="Lieberman T.D."/>
            <person name="Swanson P.K."/>
            <person name="Smith M."/>
            <person name="Roesemann S."/>
            <person name="Alexander J.E."/>
            <person name="Rich S.A."/>
            <person name="Livny J."/>
            <person name="Vlamakis H."/>
            <person name="Clish C."/>
            <person name="Bullock K."/>
            <person name="Deik A."/>
            <person name="Scott J."/>
            <person name="Pierce K.A."/>
            <person name="Xavier R.J."/>
            <person name="Alm E.J."/>
        </authorList>
    </citation>
    <scope>NUCLEOTIDE SEQUENCE [LARGE SCALE GENOMIC DNA]</scope>
    <source>
        <strain evidence="2 3">BIOML-A5</strain>
    </source>
</reference>
<dbReference type="PANTHER" id="PTHR30603:SF47">
    <property type="entry name" value="RNA POLYMERASE SIGMA FACTOR SIGD, CHLOROPLASTIC"/>
    <property type="match status" value="1"/>
</dbReference>
<dbReference type="GO" id="GO:0003700">
    <property type="term" value="F:DNA-binding transcription factor activity"/>
    <property type="evidence" value="ECO:0007669"/>
    <property type="project" value="InterPro"/>
</dbReference>
<feature type="domain" description="RNA polymerase sigma-70 region 2" evidence="1">
    <location>
        <begin position="50"/>
        <end position="96"/>
    </location>
</feature>
<dbReference type="InterPro" id="IPR007627">
    <property type="entry name" value="RNA_pol_sigma70_r2"/>
</dbReference>
<protein>
    <recommendedName>
        <fullName evidence="1">RNA polymerase sigma-70 region 2 domain-containing protein</fullName>
    </recommendedName>
</protein>
<dbReference type="GO" id="GO:0006352">
    <property type="term" value="P:DNA-templated transcription initiation"/>
    <property type="evidence" value="ECO:0007669"/>
    <property type="project" value="InterPro"/>
</dbReference>